<proteinExistence type="predicted"/>
<protein>
    <submittedName>
        <fullName evidence="2">Uncharacterized protein</fullName>
    </submittedName>
</protein>
<comment type="caution">
    <text evidence="2">The sequence shown here is derived from an EMBL/GenBank/DDBJ whole genome shotgun (WGS) entry which is preliminary data.</text>
</comment>
<dbReference type="AlphaFoldDB" id="A0A9Q0S6X2"/>
<organism evidence="2 3">
    <name type="scientific">Pseudolycoriella hygida</name>
    <dbReference type="NCBI Taxonomy" id="35572"/>
    <lineage>
        <taxon>Eukaryota</taxon>
        <taxon>Metazoa</taxon>
        <taxon>Ecdysozoa</taxon>
        <taxon>Arthropoda</taxon>
        <taxon>Hexapoda</taxon>
        <taxon>Insecta</taxon>
        <taxon>Pterygota</taxon>
        <taxon>Neoptera</taxon>
        <taxon>Endopterygota</taxon>
        <taxon>Diptera</taxon>
        <taxon>Nematocera</taxon>
        <taxon>Sciaroidea</taxon>
        <taxon>Sciaridae</taxon>
        <taxon>Pseudolycoriella</taxon>
    </lineage>
</organism>
<feature type="compositionally biased region" description="Basic residues" evidence="1">
    <location>
        <begin position="229"/>
        <end position="243"/>
    </location>
</feature>
<keyword evidence="3" id="KW-1185">Reference proteome</keyword>
<dbReference type="Proteomes" id="UP001151699">
    <property type="component" value="Chromosome A"/>
</dbReference>
<evidence type="ECO:0000256" key="1">
    <source>
        <dbReference type="SAM" id="MobiDB-lite"/>
    </source>
</evidence>
<evidence type="ECO:0000313" key="3">
    <source>
        <dbReference type="Proteomes" id="UP001151699"/>
    </source>
</evidence>
<feature type="compositionally biased region" description="Polar residues" evidence="1">
    <location>
        <begin position="205"/>
        <end position="226"/>
    </location>
</feature>
<name>A0A9Q0S6X2_9DIPT</name>
<dbReference type="EMBL" id="WJQU01000001">
    <property type="protein sequence ID" value="KAJ6645740.1"/>
    <property type="molecule type" value="Genomic_DNA"/>
</dbReference>
<accession>A0A9Q0S6X2</accession>
<reference evidence="2" key="1">
    <citation type="submission" date="2022-07" db="EMBL/GenBank/DDBJ databases">
        <authorList>
            <person name="Trinca V."/>
            <person name="Uliana J.V.C."/>
            <person name="Torres T.T."/>
            <person name="Ward R.J."/>
            <person name="Monesi N."/>
        </authorList>
    </citation>
    <scope>NUCLEOTIDE SEQUENCE</scope>
    <source>
        <strain evidence="2">HSMRA1968</strain>
        <tissue evidence="2">Whole embryos</tissue>
    </source>
</reference>
<evidence type="ECO:0000313" key="2">
    <source>
        <dbReference type="EMBL" id="KAJ6645740.1"/>
    </source>
</evidence>
<gene>
    <name evidence="2" type="ORF">Bhyg_00949</name>
</gene>
<feature type="region of interest" description="Disordered" evidence="1">
    <location>
        <begin position="203"/>
        <end position="243"/>
    </location>
</feature>
<sequence length="243" mass="27869">MSLIPTTDFRFGVDTDHQFFGVELALMIFLTCSLGGASNADLPHRCIELQKIFYIVYTGTMITNTKRKSSMKIMVIPGVNKYMNQMRLQKPSELKSSRRPVSLTGQEGVPSFEMRRAPKHLPYDQFELQQTIKYLKMKSFLCGNREFQAVKFVVDLCKLIVHKTNEPRSNLIRPTCITINGFHTRKLLAYSFILTTHRLTKDSTQRVSSGNNNVDCENLSSPPNSCEHSRKRRAKTTTKKRNL</sequence>